<dbReference type="KEGG" id="nps:KRR39_22345"/>
<reference evidence="2" key="1">
    <citation type="submission" date="2021-06" db="EMBL/GenBank/DDBJ databases">
        <title>Complete genome sequence of Nocardioides sp. G188.</title>
        <authorList>
            <person name="Im W.-T."/>
        </authorList>
    </citation>
    <scope>NUCLEOTIDE SEQUENCE</scope>
    <source>
        <strain evidence="2">G188</strain>
    </source>
</reference>
<sequence>MTADAGFGTDRLVLRSWSLADGPAFFDLYRRWEVARWLGAAPQALLSLDEAEARITRWAERNLESEVEGRWAVQRREDRRVLGTVLLVPLPDGAGEFEVGWHFHPDAWGHGYATEAARGALRWGFDRGLDEVHAVVRPDNAPSLAVCDRLAMTPLGRTSRYYDTELELFRTREAPRAPADPTVPR</sequence>
<feature type="domain" description="N-acetyltransferase" evidence="1">
    <location>
        <begin position="12"/>
        <end position="173"/>
    </location>
</feature>
<dbReference type="Pfam" id="PF13302">
    <property type="entry name" value="Acetyltransf_3"/>
    <property type="match status" value="1"/>
</dbReference>
<keyword evidence="3" id="KW-1185">Reference proteome</keyword>
<dbReference type="AlphaFoldDB" id="A0A975Y033"/>
<dbReference type="CDD" id="cd04301">
    <property type="entry name" value="NAT_SF"/>
    <property type="match status" value="1"/>
</dbReference>
<dbReference type="GO" id="GO:0016747">
    <property type="term" value="F:acyltransferase activity, transferring groups other than amino-acyl groups"/>
    <property type="evidence" value="ECO:0007669"/>
    <property type="project" value="InterPro"/>
</dbReference>
<evidence type="ECO:0000313" key="2">
    <source>
        <dbReference type="EMBL" id="QWZ08048.1"/>
    </source>
</evidence>
<gene>
    <name evidence="2" type="ORF">KRR39_22345</name>
</gene>
<protein>
    <submittedName>
        <fullName evidence="2">GNAT family N-acetyltransferase</fullName>
    </submittedName>
</protein>
<dbReference type="EMBL" id="CP077062">
    <property type="protein sequence ID" value="QWZ08048.1"/>
    <property type="molecule type" value="Genomic_DNA"/>
</dbReference>
<dbReference type="PANTHER" id="PTHR43792:SF1">
    <property type="entry name" value="N-ACETYLTRANSFERASE DOMAIN-CONTAINING PROTEIN"/>
    <property type="match status" value="1"/>
</dbReference>
<dbReference type="PANTHER" id="PTHR43792">
    <property type="entry name" value="GNAT FAMILY, PUTATIVE (AFU_ORTHOLOGUE AFUA_3G00765)-RELATED-RELATED"/>
    <property type="match status" value="1"/>
</dbReference>
<dbReference type="InterPro" id="IPR051531">
    <property type="entry name" value="N-acetyltransferase"/>
</dbReference>
<evidence type="ECO:0000259" key="1">
    <source>
        <dbReference type="PROSITE" id="PS51186"/>
    </source>
</evidence>
<dbReference type="RefSeq" id="WP_216939558.1">
    <property type="nucleotide sequence ID" value="NZ_CP077062.1"/>
</dbReference>
<name>A0A975Y033_9ACTN</name>
<dbReference type="InterPro" id="IPR000182">
    <property type="entry name" value="GNAT_dom"/>
</dbReference>
<dbReference type="PROSITE" id="PS51186">
    <property type="entry name" value="GNAT"/>
    <property type="match status" value="1"/>
</dbReference>
<evidence type="ECO:0000313" key="3">
    <source>
        <dbReference type="Proteomes" id="UP000683575"/>
    </source>
</evidence>
<accession>A0A975Y033</accession>
<dbReference type="Proteomes" id="UP000683575">
    <property type="component" value="Chromosome"/>
</dbReference>
<organism evidence="2 3">
    <name type="scientific">Nocardioides panacis</name>
    <dbReference type="NCBI Taxonomy" id="2849501"/>
    <lineage>
        <taxon>Bacteria</taxon>
        <taxon>Bacillati</taxon>
        <taxon>Actinomycetota</taxon>
        <taxon>Actinomycetes</taxon>
        <taxon>Propionibacteriales</taxon>
        <taxon>Nocardioidaceae</taxon>
        <taxon>Nocardioides</taxon>
    </lineage>
</organism>
<proteinExistence type="predicted"/>